<dbReference type="PANTHER" id="PTHR33602:SF1">
    <property type="entry name" value="REGULATORY PROTEIN RECX FAMILY PROTEIN"/>
    <property type="match status" value="1"/>
</dbReference>
<dbReference type="InterPro" id="IPR036388">
    <property type="entry name" value="WH-like_DNA-bd_sf"/>
</dbReference>
<comment type="similarity">
    <text evidence="2 5">Belongs to the RecX family.</text>
</comment>
<feature type="region of interest" description="Disordered" evidence="6">
    <location>
        <begin position="22"/>
        <end position="111"/>
    </location>
</feature>
<feature type="domain" description="RecX second three-helical" evidence="7">
    <location>
        <begin position="163"/>
        <end position="204"/>
    </location>
</feature>
<keyword evidence="10" id="KW-1185">Reference proteome</keyword>
<comment type="function">
    <text evidence="5">Modulates RecA activity.</text>
</comment>
<organism evidence="9 10">
    <name type="scientific">Microbacterium keratanolyticum</name>
    <dbReference type="NCBI Taxonomy" id="67574"/>
    <lineage>
        <taxon>Bacteria</taxon>
        <taxon>Bacillati</taxon>
        <taxon>Actinomycetota</taxon>
        <taxon>Actinomycetes</taxon>
        <taxon>Micrococcales</taxon>
        <taxon>Microbacteriaceae</taxon>
        <taxon>Microbacterium</taxon>
    </lineage>
</organism>
<evidence type="ECO:0000256" key="6">
    <source>
        <dbReference type="SAM" id="MobiDB-lite"/>
    </source>
</evidence>
<feature type="region of interest" description="Disordered" evidence="6">
    <location>
        <begin position="262"/>
        <end position="284"/>
    </location>
</feature>
<accession>A0A9W6HTN4</accession>
<evidence type="ECO:0000256" key="2">
    <source>
        <dbReference type="ARBA" id="ARBA00009695"/>
    </source>
</evidence>
<evidence type="ECO:0000313" key="9">
    <source>
        <dbReference type="EMBL" id="GLK02728.1"/>
    </source>
</evidence>
<dbReference type="RefSeq" id="WP_204937568.1">
    <property type="nucleotide sequence ID" value="NZ_JAFBBQ010000001.1"/>
</dbReference>
<dbReference type="Pfam" id="PF02631">
    <property type="entry name" value="RecX_HTH2"/>
    <property type="match status" value="1"/>
</dbReference>
<dbReference type="Proteomes" id="UP001142325">
    <property type="component" value="Unassembled WGS sequence"/>
</dbReference>
<comment type="caution">
    <text evidence="9">The sequence shown here is derived from an EMBL/GenBank/DDBJ whole genome shotgun (WGS) entry which is preliminary data.</text>
</comment>
<dbReference type="Pfam" id="PF21981">
    <property type="entry name" value="RecX_HTH3"/>
    <property type="match status" value="1"/>
</dbReference>
<evidence type="ECO:0000256" key="4">
    <source>
        <dbReference type="ARBA" id="ARBA00022490"/>
    </source>
</evidence>
<dbReference type="GO" id="GO:0005737">
    <property type="term" value="C:cytoplasm"/>
    <property type="evidence" value="ECO:0007669"/>
    <property type="project" value="UniProtKB-SubCell"/>
</dbReference>
<proteinExistence type="inferred from homology"/>
<feature type="compositionally biased region" description="Basic and acidic residues" evidence="6">
    <location>
        <begin position="27"/>
        <end position="41"/>
    </location>
</feature>
<evidence type="ECO:0000313" key="10">
    <source>
        <dbReference type="Proteomes" id="UP001142325"/>
    </source>
</evidence>
<dbReference type="Gene3D" id="1.10.10.10">
    <property type="entry name" value="Winged helix-like DNA-binding domain superfamily/Winged helix DNA-binding domain"/>
    <property type="match status" value="1"/>
</dbReference>
<evidence type="ECO:0000256" key="3">
    <source>
        <dbReference type="ARBA" id="ARBA00018111"/>
    </source>
</evidence>
<dbReference type="EMBL" id="BSET01000002">
    <property type="protein sequence ID" value="GLK02728.1"/>
    <property type="molecule type" value="Genomic_DNA"/>
</dbReference>
<dbReference type="InterPro" id="IPR053924">
    <property type="entry name" value="RecX_HTH_2nd"/>
</dbReference>
<dbReference type="PANTHER" id="PTHR33602">
    <property type="entry name" value="REGULATORY PROTEIN RECX FAMILY PROTEIN"/>
    <property type="match status" value="1"/>
</dbReference>
<name>A0A9W6HTN4_9MICO</name>
<evidence type="ECO:0000256" key="5">
    <source>
        <dbReference type="HAMAP-Rule" id="MF_01114"/>
    </source>
</evidence>
<comment type="subcellular location">
    <subcellularLocation>
        <location evidence="1 5">Cytoplasm</location>
    </subcellularLocation>
</comment>
<feature type="domain" description="RecX third three-helical" evidence="8">
    <location>
        <begin position="209"/>
        <end position="252"/>
    </location>
</feature>
<dbReference type="AlphaFoldDB" id="A0A9W6HTN4"/>
<evidence type="ECO:0000256" key="1">
    <source>
        <dbReference type="ARBA" id="ARBA00004496"/>
    </source>
</evidence>
<evidence type="ECO:0000259" key="7">
    <source>
        <dbReference type="Pfam" id="PF02631"/>
    </source>
</evidence>
<gene>
    <name evidence="5" type="primary">recX</name>
    <name evidence="9" type="ORF">GCM10017596_24430</name>
</gene>
<dbReference type="InterPro" id="IPR003783">
    <property type="entry name" value="Regulatory_RecX"/>
</dbReference>
<protein>
    <recommendedName>
        <fullName evidence="3 5">Regulatory protein RecX</fullName>
    </recommendedName>
</protein>
<sequence length="284" mass="29827">MARDFGGGASDDALAPVIPLFGRKGGRQADDDVVETAHDADASNFTNSRHPARSSRDAGPSDTLRSSFPAGVAPLRALSAFTEPDPSSDGASADGTDDESGADAQSGNDGEEVRAAAVAVLVRKLSAKQLSVSEARDVLRTQGLTGSDAGDVLDDFEERGYLNDLALAEMLVTSGAERRGQGRVAIGRTLAQRGIPRHIADEALGVLEDDDAERALEFARSKAPSMARLDDDAALRRLVGQLSRRGYGGSVAMTAARTALRENKRGFTSRPTSVRFTPSDDDLA</sequence>
<reference evidence="9" key="1">
    <citation type="journal article" date="2014" name="Int. J. Syst. Evol. Microbiol.">
        <title>Complete genome sequence of Corynebacterium casei LMG S-19264T (=DSM 44701T), isolated from a smear-ripened cheese.</title>
        <authorList>
            <consortium name="US DOE Joint Genome Institute (JGI-PGF)"/>
            <person name="Walter F."/>
            <person name="Albersmeier A."/>
            <person name="Kalinowski J."/>
            <person name="Ruckert C."/>
        </authorList>
    </citation>
    <scope>NUCLEOTIDE SEQUENCE</scope>
    <source>
        <strain evidence="9">VKM Ac-1958</strain>
    </source>
</reference>
<keyword evidence="4 5" id="KW-0963">Cytoplasm</keyword>
<reference evidence="9" key="2">
    <citation type="submission" date="2023-01" db="EMBL/GenBank/DDBJ databases">
        <authorList>
            <person name="Sun Q."/>
            <person name="Evtushenko L."/>
        </authorList>
    </citation>
    <scope>NUCLEOTIDE SEQUENCE</scope>
    <source>
        <strain evidence="9">VKM Ac-1958</strain>
    </source>
</reference>
<dbReference type="HAMAP" id="MF_01114">
    <property type="entry name" value="RecX"/>
    <property type="match status" value="1"/>
</dbReference>
<feature type="compositionally biased region" description="Low complexity" evidence="6">
    <location>
        <begin position="83"/>
        <end position="94"/>
    </location>
</feature>
<dbReference type="GO" id="GO:0006282">
    <property type="term" value="P:regulation of DNA repair"/>
    <property type="evidence" value="ECO:0007669"/>
    <property type="project" value="UniProtKB-UniRule"/>
</dbReference>
<evidence type="ECO:0000259" key="8">
    <source>
        <dbReference type="Pfam" id="PF21981"/>
    </source>
</evidence>
<dbReference type="InterPro" id="IPR053925">
    <property type="entry name" value="RecX_HTH_3rd"/>
</dbReference>